<dbReference type="STRING" id="266779.Meso_3756"/>
<organism evidence="3">
    <name type="scientific">Chelativorans sp. (strain BNC1)</name>
    <dbReference type="NCBI Taxonomy" id="266779"/>
    <lineage>
        <taxon>Bacteria</taxon>
        <taxon>Pseudomonadati</taxon>
        <taxon>Pseudomonadota</taxon>
        <taxon>Alphaproteobacteria</taxon>
        <taxon>Hyphomicrobiales</taxon>
        <taxon>Phyllobacteriaceae</taxon>
        <taxon>Chelativorans</taxon>
    </lineage>
</organism>
<gene>
    <name evidence="3" type="ordered locus">Meso_3756</name>
</gene>
<feature type="domain" description="Amidohydrolase-related" evidence="2">
    <location>
        <begin position="34"/>
        <end position="293"/>
    </location>
</feature>
<dbReference type="Pfam" id="PF04909">
    <property type="entry name" value="Amidohydro_2"/>
    <property type="match status" value="1"/>
</dbReference>
<protein>
    <submittedName>
        <fullName evidence="3">Amidohydrolase 2</fullName>
    </submittedName>
</protein>
<dbReference type="EMBL" id="CP000390">
    <property type="protein sequence ID" value="ABG65124.1"/>
    <property type="molecule type" value="Genomic_DNA"/>
</dbReference>
<keyword evidence="3" id="KW-0378">Hydrolase</keyword>
<dbReference type="AlphaFoldDB" id="Q11BV1"/>
<name>Q11BV1_CHESB</name>
<dbReference type="InterPro" id="IPR052358">
    <property type="entry name" value="Aro_Compnd_Degr_Hydrolases"/>
</dbReference>
<dbReference type="InterPro" id="IPR006680">
    <property type="entry name" value="Amidohydro-rel"/>
</dbReference>
<evidence type="ECO:0000313" key="3">
    <source>
        <dbReference type="EMBL" id="ABG65124.1"/>
    </source>
</evidence>
<feature type="compositionally biased region" description="Pro residues" evidence="1">
    <location>
        <begin position="7"/>
        <end position="16"/>
    </location>
</feature>
<accession>Q11BV1</accession>
<dbReference type="PANTHER" id="PTHR35563">
    <property type="entry name" value="BARREL METAL-DEPENDENT HYDROLASE, PUTATIVE (AFU_ORTHOLOGUE AFUA_1G16240)-RELATED"/>
    <property type="match status" value="1"/>
</dbReference>
<dbReference type="GO" id="GO:0016787">
    <property type="term" value="F:hydrolase activity"/>
    <property type="evidence" value="ECO:0007669"/>
    <property type="project" value="UniProtKB-KW"/>
</dbReference>
<dbReference type="InterPro" id="IPR032466">
    <property type="entry name" value="Metal_Hydrolase"/>
</dbReference>
<feature type="region of interest" description="Disordered" evidence="1">
    <location>
        <begin position="1"/>
        <end position="23"/>
    </location>
</feature>
<dbReference type="HOGENOM" id="CLU_064039_2_1_5"/>
<reference evidence="3" key="1">
    <citation type="submission" date="2006-06" db="EMBL/GenBank/DDBJ databases">
        <title>Complete sequence of chromosome of Chelativorans sp. BNC1.</title>
        <authorList>
            <consortium name="US DOE Joint Genome Institute"/>
            <person name="Copeland A."/>
            <person name="Lucas S."/>
            <person name="Lapidus A."/>
            <person name="Barry K."/>
            <person name="Detter J.C."/>
            <person name="Glavina del Rio T."/>
            <person name="Hammon N."/>
            <person name="Israni S."/>
            <person name="Dalin E."/>
            <person name="Tice H."/>
            <person name="Pitluck S."/>
            <person name="Chertkov O."/>
            <person name="Brettin T."/>
            <person name="Bruce D."/>
            <person name="Han C."/>
            <person name="Tapia R."/>
            <person name="Gilna P."/>
            <person name="Schmutz J."/>
            <person name="Larimer F."/>
            <person name="Land M."/>
            <person name="Hauser L."/>
            <person name="Kyrpides N."/>
            <person name="Mikhailova N."/>
            <person name="Richardson P."/>
        </authorList>
    </citation>
    <scope>NUCLEOTIDE SEQUENCE</scope>
    <source>
        <strain evidence="3">BNC1</strain>
    </source>
</reference>
<dbReference type="KEGG" id="mes:Meso_3756"/>
<dbReference type="OrthoDB" id="9787654at2"/>
<sequence length="296" mass="32867">MMADSDPVPPGAPRCLPPRRLERTPHFLPPPGSCDAHVHVFAPDSAGHLAARRSYTPHLVTHEQYSGLAERLGLERAVLVQPSVLGTNNSALLSALSEHPDLWRGIVVIPPGLPDRELADLHMRGVRGTRINRINPGGLELTDIAALGRRLEPFGWHIQLQINIEEIQDLSALARQCPVPLVIDHLGFARPEAGAKAGPFQSLLREVEEGRLWVKLSAPYRLSRSKDYEDLLPLIDALVAARPDRLLWATDWPHTGLWSDMPDDADLVDLIPVWLPDEGLRRMVLVNNPSDLYWAT</sequence>
<proteinExistence type="predicted"/>
<dbReference type="eggNOG" id="COG3618">
    <property type="taxonomic scope" value="Bacteria"/>
</dbReference>
<evidence type="ECO:0000259" key="2">
    <source>
        <dbReference type="Pfam" id="PF04909"/>
    </source>
</evidence>
<dbReference type="Gene3D" id="3.20.20.140">
    <property type="entry name" value="Metal-dependent hydrolases"/>
    <property type="match status" value="1"/>
</dbReference>
<dbReference type="PANTHER" id="PTHR35563:SF2">
    <property type="entry name" value="BARREL METAL-DEPENDENT HYDROLASE, PUTATIVE (AFU_ORTHOLOGUE AFUA_1G16240)-RELATED"/>
    <property type="match status" value="1"/>
</dbReference>
<evidence type="ECO:0000256" key="1">
    <source>
        <dbReference type="SAM" id="MobiDB-lite"/>
    </source>
</evidence>
<dbReference type="SUPFAM" id="SSF51556">
    <property type="entry name" value="Metallo-dependent hydrolases"/>
    <property type="match status" value="1"/>
</dbReference>